<accession>A0A3P7LIT4</accession>
<evidence type="ECO:0000313" key="4">
    <source>
        <dbReference type="Proteomes" id="UP000281553"/>
    </source>
</evidence>
<reference evidence="3 4" key="1">
    <citation type="submission" date="2018-11" db="EMBL/GenBank/DDBJ databases">
        <authorList>
            <consortium name="Pathogen Informatics"/>
        </authorList>
    </citation>
    <scope>NUCLEOTIDE SEQUENCE [LARGE SCALE GENOMIC DNA]</scope>
</reference>
<name>A0A3P7LIT4_DIBLA</name>
<dbReference type="Proteomes" id="UP000281553">
    <property type="component" value="Unassembled WGS sequence"/>
</dbReference>
<dbReference type="InterPro" id="IPR004046">
    <property type="entry name" value="GST_C"/>
</dbReference>
<feature type="domain" description="Glutathione S-transferase C-terminal" evidence="2">
    <location>
        <begin position="42"/>
        <end position="120"/>
    </location>
</feature>
<evidence type="ECO:0000259" key="2">
    <source>
        <dbReference type="Pfam" id="PF14497"/>
    </source>
</evidence>
<gene>
    <name evidence="3" type="ORF">DILT_LOCUS9131</name>
</gene>
<evidence type="ECO:0000313" key="3">
    <source>
        <dbReference type="EMBL" id="VDN13300.1"/>
    </source>
</evidence>
<dbReference type="AlphaFoldDB" id="A0A3P7LIT4"/>
<dbReference type="InterPro" id="IPR036282">
    <property type="entry name" value="Glutathione-S-Trfase_C_sf"/>
</dbReference>
<dbReference type="Pfam" id="PF14497">
    <property type="entry name" value="GST_C_3"/>
    <property type="match status" value="1"/>
</dbReference>
<keyword evidence="4" id="KW-1185">Reference proteome</keyword>
<dbReference type="EMBL" id="UYRU01056070">
    <property type="protein sequence ID" value="VDN13300.1"/>
    <property type="molecule type" value="Genomic_DNA"/>
</dbReference>
<dbReference type="Gene3D" id="1.20.1050.10">
    <property type="match status" value="1"/>
</dbReference>
<dbReference type="OrthoDB" id="414243at2759"/>
<proteinExistence type="predicted"/>
<dbReference type="SUPFAM" id="SSF47616">
    <property type="entry name" value="GST C-terminal domain-like"/>
    <property type="match status" value="1"/>
</dbReference>
<sequence>MYGNSPMDIYYIERILSVTNLVENEVYALMLKRACDVQRHLKVPYITEKLDSILEFMKEMTGPFIGGNHLTIADLDLLILQDLVNAAYPDLQHEAKERMATLRNNVFKDRPALERYYKSRPKTEF</sequence>
<evidence type="ECO:0000256" key="1">
    <source>
        <dbReference type="ARBA" id="ARBA00011738"/>
    </source>
</evidence>
<protein>
    <recommendedName>
        <fullName evidence="2">Glutathione S-transferase C-terminal domain-containing protein</fullName>
    </recommendedName>
</protein>
<organism evidence="3 4">
    <name type="scientific">Dibothriocephalus latus</name>
    <name type="common">Fish tapeworm</name>
    <name type="synonym">Diphyllobothrium latum</name>
    <dbReference type="NCBI Taxonomy" id="60516"/>
    <lineage>
        <taxon>Eukaryota</taxon>
        <taxon>Metazoa</taxon>
        <taxon>Spiralia</taxon>
        <taxon>Lophotrochozoa</taxon>
        <taxon>Platyhelminthes</taxon>
        <taxon>Cestoda</taxon>
        <taxon>Eucestoda</taxon>
        <taxon>Diphyllobothriidea</taxon>
        <taxon>Diphyllobothriidae</taxon>
        <taxon>Dibothriocephalus</taxon>
    </lineage>
</organism>
<comment type="subunit">
    <text evidence="1">Homodimer.</text>
</comment>